<dbReference type="EMBL" id="CP009920">
    <property type="protein sequence ID" value="AJI24438.1"/>
    <property type="molecule type" value="Genomic_DNA"/>
</dbReference>
<dbReference type="Pfam" id="PF07485">
    <property type="entry name" value="DUF1529"/>
    <property type="match status" value="1"/>
</dbReference>
<gene>
    <name evidence="1" type="ORF">BG04_138</name>
</gene>
<proteinExistence type="predicted"/>
<reference evidence="1 2" key="1">
    <citation type="journal article" date="2015" name="Genome Announc.">
        <title>Complete genome sequences for 35 biothreat assay-relevant bacillus species.</title>
        <authorList>
            <person name="Johnson S.L."/>
            <person name="Daligault H.E."/>
            <person name="Davenport K.W."/>
            <person name="Jaissle J."/>
            <person name="Frey K.G."/>
            <person name="Ladner J.T."/>
            <person name="Broomall S.M."/>
            <person name="Bishop-Lilly K.A."/>
            <person name="Bruce D.C."/>
            <person name="Gibbons H.S."/>
            <person name="Coyne S.R."/>
            <person name="Lo C.C."/>
            <person name="Meincke L."/>
            <person name="Munk A.C."/>
            <person name="Koroleva G.I."/>
            <person name="Rosenzweig C.N."/>
            <person name="Palacios G.F."/>
            <person name="Redden C.L."/>
            <person name="Minogue T.D."/>
            <person name="Chain P.S."/>
        </authorList>
    </citation>
    <scope>NUCLEOTIDE SEQUENCE [LARGE SCALE GENOMIC DNA]</scope>
    <source>
        <strain evidence="2">ATCC 14581 / DSM 32 / JCM 2506 / NBRC 15308 / NCIMB 9376 / NCTC 10342 / NRRL B-14308 / VKM B-512</strain>
    </source>
</reference>
<evidence type="ECO:0000313" key="1">
    <source>
        <dbReference type="EMBL" id="AJI24438.1"/>
    </source>
</evidence>
<name>A0A0B6AUW2_PRIM2</name>
<dbReference type="Proteomes" id="UP000031829">
    <property type="component" value="Chromosome"/>
</dbReference>
<sequence length="137" mass="15101">MYTTSEICQQFGQILNAKSKVSPTGCSVSLKRSFQAHVQGRKSSSVVPVGVSFEAIDAQGNALNLAEIAILQEEIPRFTEAAARQGLIVSALHNHWLFTEPVLMYLHIQSVEPPLHFAKKMAFCFTMLKSLPVPTNE</sequence>
<dbReference type="PATRIC" id="fig|592022.4.peg.3208"/>
<dbReference type="RefSeq" id="WP_013083952.1">
    <property type="nucleotide sequence ID" value="NZ_BCVB01000006.1"/>
</dbReference>
<dbReference type="InterPro" id="IPR011094">
    <property type="entry name" value="Uncharacterised_LppY/LpqO"/>
</dbReference>
<dbReference type="KEGG" id="bmeg:BG04_138"/>
<dbReference type="HOGENOM" id="CLU_139582_0_0_9"/>
<protein>
    <submittedName>
        <fullName evidence="1">Uncharacterized protein</fullName>
    </submittedName>
</protein>
<dbReference type="AlphaFoldDB" id="A0A0B6AUW2"/>
<dbReference type="GeneID" id="93643658"/>
<evidence type="ECO:0000313" key="2">
    <source>
        <dbReference type="Proteomes" id="UP000031829"/>
    </source>
</evidence>
<organism evidence="1 2">
    <name type="scientific">Priestia megaterium (strain ATCC 14581 / DSM 32 / CCUG 1817 / JCM 2506 / NBRC 15308 / NCIMB 9376 / NCTC 10342 / NRRL B-14308 / VKM B-512 / Ford 19)</name>
    <name type="common">Bacillus megaterium</name>
    <dbReference type="NCBI Taxonomy" id="1348623"/>
    <lineage>
        <taxon>Bacteria</taxon>
        <taxon>Bacillati</taxon>
        <taxon>Bacillota</taxon>
        <taxon>Bacilli</taxon>
        <taxon>Bacillales</taxon>
        <taxon>Bacillaceae</taxon>
        <taxon>Priestia</taxon>
    </lineage>
</organism>
<accession>A0A0B6AUW2</accession>